<dbReference type="HAMAP" id="MF_01310">
    <property type="entry name" value="Ribosomal_uS11"/>
    <property type="match status" value="1"/>
</dbReference>
<dbReference type="Gene3D" id="3.30.420.80">
    <property type="entry name" value="Ribosomal protein S11"/>
    <property type="match status" value="1"/>
</dbReference>
<dbReference type="InterPro" id="IPR036967">
    <property type="entry name" value="Ribosomal_uS11_sf"/>
</dbReference>
<comment type="similarity">
    <text evidence="2">Belongs to the universal ribosomal protein uS11 family.</text>
</comment>
<reference evidence="5" key="1">
    <citation type="submission" date="2018-02" db="EMBL/GenBank/DDBJ databases">
        <title>Evolution and diversity of non-photosynthetic diatom plastid genomes.</title>
        <authorList>
            <person name="Kamikawa R."/>
            <person name="Ishii K."/>
        </authorList>
    </citation>
    <scope>NUCLEOTIDE SEQUENCE</scope>
    <source>
        <strain evidence="5">PL3-2</strain>
    </source>
</reference>
<dbReference type="GO" id="GO:0009507">
    <property type="term" value="C:chloroplast"/>
    <property type="evidence" value="ECO:0007669"/>
    <property type="project" value="UniProtKB-SubCell"/>
</dbReference>
<evidence type="ECO:0000256" key="3">
    <source>
        <dbReference type="ARBA" id="ARBA00022980"/>
    </source>
</evidence>
<protein>
    <submittedName>
        <fullName evidence="5">Ribosomal protein S11</fullName>
    </submittedName>
</protein>
<dbReference type="AlphaFoldDB" id="A0A2Z5ZAW8"/>
<sequence length="186" mass="21698">MNLSNSLFTIISNRLNLKVSLLNEERLYVQKLKTQINSLKKVKENTYHDLSLEKSQVEQTINQNLVVMYILNISFLKANTTIHISDIKGNMKLFYSAGSVGLTGKQKKKRRIAISKLISFLLKKANFLNKKPIALHLNNVSFYKNLIVSKLKRSLYIRVIKSFNQTPYNGCRKKKLRRKKYTKKFK</sequence>
<accession>A0A2Z5ZAW8</accession>
<dbReference type="SUPFAM" id="SSF53137">
    <property type="entry name" value="Translational machinery components"/>
    <property type="match status" value="1"/>
</dbReference>
<dbReference type="GO" id="GO:0003735">
    <property type="term" value="F:structural constituent of ribosome"/>
    <property type="evidence" value="ECO:0007669"/>
    <property type="project" value="InterPro"/>
</dbReference>
<keyword evidence="4" id="KW-0687">Ribonucleoprotein</keyword>
<gene>
    <name evidence="5" type="primary">rps11</name>
</gene>
<evidence type="ECO:0000256" key="1">
    <source>
        <dbReference type="ARBA" id="ARBA00004229"/>
    </source>
</evidence>
<dbReference type="GO" id="GO:1990904">
    <property type="term" value="C:ribonucleoprotein complex"/>
    <property type="evidence" value="ECO:0007669"/>
    <property type="project" value="UniProtKB-KW"/>
</dbReference>
<organism evidence="5">
    <name type="scientific">Nitzschia sp. PL3-2</name>
    <dbReference type="NCBI Taxonomy" id="2083271"/>
    <lineage>
        <taxon>Eukaryota</taxon>
        <taxon>Sar</taxon>
        <taxon>Stramenopiles</taxon>
        <taxon>Ochrophyta</taxon>
        <taxon>Bacillariophyta</taxon>
        <taxon>Bacillariophyceae</taxon>
        <taxon>Bacillariophycidae</taxon>
        <taxon>Bacillariales</taxon>
        <taxon>Bacillariaceae</taxon>
        <taxon>Nitzschia</taxon>
    </lineage>
</organism>
<geneLocation type="mitochondrion" evidence="5"/>
<evidence type="ECO:0000256" key="4">
    <source>
        <dbReference type="ARBA" id="ARBA00023274"/>
    </source>
</evidence>
<evidence type="ECO:0000256" key="2">
    <source>
        <dbReference type="ARBA" id="ARBA00006194"/>
    </source>
</evidence>
<keyword evidence="5" id="KW-0496">Mitochondrion</keyword>
<proteinExistence type="inferred from homology"/>
<evidence type="ECO:0000313" key="5">
    <source>
        <dbReference type="EMBL" id="BBC77507.1"/>
    </source>
</evidence>
<comment type="subcellular location">
    <subcellularLocation>
        <location evidence="1">Plastid</location>
        <location evidence="1">Chloroplast</location>
    </subcellularLocation>
</comment>
<dbReference type="GO" id="GO:0005840">
    <property type="term" value="C:ribosome"/>
    <property type="evidence" value="ECO:0007669"/>
    <property type="project" value="UniProtKB-KW"/>
</dbReference>
<keyword evidence="3 5" id="KW-0689">Ribosomal protein</keyword>
<dbReference type="InterPro" id="IPR001971">
    <property type="entry name" value="Ribosomal_uS11"/>
</dbReference>
<dbReference type="GO" id="GO:0006412">
    <property type="term" value="P:translation"/>
    <property type="evidence" value="ECO:0007669"/>
    <property type="project" value="InterPro"/>
</dbReference>
<name>A0A2Z5ZAW8_9STRA</name>
<dbReference type="EMBL" id="AP018505">
    <property type="protein sequence ID" value="BBC77507.1"/>
    <property type="molecule type" value="Genomic_DNA"/>
</dbReference>